<dbReference type="EMBL" id="WNYA01000003">
    <property type="protein sequence ID" value="KAG8581116.1"/>
    <property type="molecule type" value="Genomic_DNA"/>
</dbReference>
<accession>A0AAV7C942</accession>
<keyword evidence="2" id="KW-1185">Reference proteome</keyword>
<gene>
    <name evidence="1" type="ORF">GDO81_007556</name>
</gene>
<name>A0AAV7C942_ENGPU</name>
<sequence>MLQWGQSQEVNLQIYSEAITSVSCEDASSTGYWSSPIMPRYVNVTRRPCIRLLHPTYTATTDYVFTLFMPGKKWNTVLLSK</sequence>
<comment type="caution">
    <text evidence="1">The sequence shown here is derived from an EMBL/GenBank/DDBJ whole genome shotgun (WGS) entry which is preliminary data.</text>
</comment>
<evidence type="ECO:0000313" key="1">
    <source>
        <dbReference type="EMBL" id="KAG8581116.1"/>
    </source>
</evidence>
<dbReference type="Proteomes" id="UP000824782">
    <property type="component" value="Unassembled WGS sequence"/>
</dbReference>
<dbReference type="AlphaFoldDB" id="A0AAV7C942"/>
<proteinExistence type="predicted"/>
<organism evidence="1 2">
    <name type="scientific">Engystomops pustulosus</name>
    <name type="common">Tungara frog</name>
    <name type="synonym">Physalaemus pustulosus</name>
    <dbReference type="NCBI Taxonomy" id="76066"/>
    <lineage>
        <taxon>Eukaryota</taxon>
        <taxon>Metazoa</taxon>
        <taxon>Chordata</taxon>
        <taxon>Craniata</taxon>
        <taxon>Vertebrata</taxon>
        <taxon>Euteleostomi</taxon>
        <taxon>Amphibia</taxon>
        <taxon>Batrachia</taxon>
        <taxon>Anura</taxon>
        <taxon>Neobatrachia</taxon>
        <taxon>Hyloidea</taxon>
        <taxon>Leptodactylidae</taxon>
        <taxon>Leiuperinae</taxon>
        <taxon>Engystomops</taxon>
    </lineage>
</organism>
<evidence type="ECO:0008006" key="3">
    <source>
        <dbReference type="Google" id="ProtNLM"/>
    </source>
</evidence>
<reference evidence="1" key="1">
    <citation type="thesis" date="2020" institute="ProQuest LLC" country="789 East Eisenhower Parkway, Ann Arbor, MI, USA">
        <title>Comparative Genomics and Chromosome Evolution.</title>
        <authorList>
            <person name="Mudd A.B."/>
        </authorList>
    </citation>
    <scope>NUCLEOTIDE SEQUENCE</scope>
    <source>
        <strain evidence="1">237g6f4</strain>
        <tissue evidence="1">Blood</tissue>
    </source>
</reference>
<protein>
    <recommendedName>
        <fullName evidence="3">Leptin receptor</fullName>
    </recommendedName>
</protein>
<evidence type="ECO:0000313" key="2">
    <source>
        <dbReference type="Proteomes" id="UP000824782"/>
    </source>
</evidence>